<comment type="caution">
    <text evidence="1">The sequence shown here is derived from an EMBL/GenBank/DDBJ whole genome shotgun (WGS) entry which is preliminary data.</text>
</comment>
<dbReference type="Proteomes" id="UP000052232">
    <property type="component" value="Unassembled WGS sequence"/>
</dbReference>
<protein>
    <submittedName>
        <fullName evidence="1">Uncharacterized protein</fullName>
    </submittedName>
</protein>
<evidence type="ECO:0000313" key="2">
    <source>
        <dbReference type="Proteomes" id="UP000052232"/>
    </source>
</evidence>
<dbReference type="EMBL" id="JACT01000001">
    <property type="protein sequence ID" value="KMS58807.1"/>
    <property type="molecule type" value="Genomic_DNA"/>
</dbReference>
<keyword evidence="2" id="KW-1185">Reference proteome</keyword>
<dbReference type="PATRIC" id="fig|1420583.3.peg.1733"/>
<gene>
    <name evidence="1" type="ORF">V473_08625</name>
</gene>
<sequence length="34" mass="3829">MVHILENGRGYGADDLRDIPGTQHFLATREDLAF</sequence>
<proteinExistence type="predicted"/>
<organism evidence="1 2">
    <name type="scientific">Sphingobium cupriresistens LL01</name>
    <dbReference type="NCBI Taxonomy" id="1420583"/>
    <lineage>
        <taxon>Bacteria</taxon>
        <taxon>Pseudomonadati</taxon>
        <taxon>Pseudomonadota</taxon>
        <taxon>Alphaproteobacteria</taxon>
        <taxon>Sphingomonadales</taxon>
        <taxon>Sphingomonadaceae</taxon>
        <taxon>Sphingobium</taxon>
    </lineage>
</organism>
<evidence type="ECO:0000313" key="1">
    <source>
        <dbReference type="EMBL" id="KMS58807.1"/>
    </source>
</evidence>
<name>A0A0J7Y549_9SPHN</name>
<dbReference type="AlphaFoldDB" id="A0A0J7Y549"/>
<accession>A0A0J7Y549</accession>
<reference evidence="1 2" key="1">
    <citation type="journal article" date="2015" name="G3 (Bethesda)">
        <title>Insights into Ongoing Evolution of the Hexachlorocyclohexane Catabolic Pathway from Comparative Genomics of Ten Sphingomonadaceae Strains.</title>
        <authorList>
            <person name="Pearce S.L."/>
            <person name="Oakeshott J.G."/>
            <person name="Pandey G."/>
        </authorList>
    </citation>
    <scope>NUCLEOTIDE SEQUENCE [LARGE SCALE GENOMIC DNA]</scope>
    <source>
        <strain evidence="1 2">LL01</strain>
    </source>
</reference>
<dbReference type="STRING" id="1420583.V473_08625"/>